<reference evidence="4" key="1">
    <citation type="journal article" date="2019" name="Int. J. Syst. Evol. Microbiol.">
        <title>The Global Catalogue of Microorganisms (GCM) 10K type strain sequencing project: providing services to taxonomists for standard genome sequencing and annotation.</title>
        <authorList>
            <consortium name="The Broad Institute Genomics Platform"/>
            <consortium name="The Broad Institute Genome Sequencing Center for Infectious Disease"/>
            <person name="Wu L."/>
            <person name="Ma J."/>
        </authorList>
    </citation>
    <scope>NUCLEOTIDE SEQUENCE [LARGE SCALE GENOMIC DNA]</scope>
    <source>
        <strain evidence="4">NBRC 105001</strain>
    </source>
</reference>
<organism evidence="3 4">
    <name type="scientific">Aliivibrio sifiae</name>
    <dbReference type="NCBI Taxonomy" id="566293"/>
    <lineage>
        <taxon>Bacteria</taxon>
        <taxon>Pseudomonadati</taxon>
        <taxon>Pseudomonadota</taxon>
        <taxon>Gammaproteobacteria</taxon>
        <taxon>Vibrionales</taxon>
        <taxon>Vibrionaceae</taxon>
        <taxon>Aliivibrio</taxon>
    </lineage>
</organism>
<gene>
    <name evidence="3" type="ORF">GCM10007855_27490</name>
</gene>
<dbReference type="PANTHER" id="PTHR30327:SF1">
    <property type="entry name" value="UPF0301 PROTEIN YQGE"/>
    <property type="match status" value="1"/>
</dbReference>
<evidence type="ECO:0000313" key="4">
    <source>
        <dbReference type="Proteomes" id="UP001156660"/>
    </source>
</evidence>
<dbReference type="PANTHER" id="PTHR30327">
    <property type="entry name" value="UNCHARACTERIZED PROTEIN YQGE"/>
    <property type="match status" value="1"/>
</dbReference>
<evidence type="ECO:0000313" key="3">
    <source>
        <dbReference type="EMBL" id="GLR75875.1"/>
    </source>
</evidence>
<dbReference type="HAMAP" id="MF_00758">
    <property type="entry name" value="UPF0301"/>
    <property type="match status" value="1"/>
</dbReference>
<accession>A0ABQ6APE9</accession>
<dbReference type="EMBL" id="BSOU01000006">
    <property type="protein sequence ID" value="GLR75875.1"/>
    <property type="molecule type" value="Genomic_DNA"/>
</dbReference>
<dbReference type="Proteomes" id="UP001156660">
    <property type="component" value="Unassembled WGS sequence"/>
</dbReference>
<dbReference type="SUPFAM" id="SSF143456">
    <property type="entry name" value="VC0467-like"/>
    <property type="match status" value="1"/>
</dbReference>
<dbReference type="Gene3D" id="3.40.1740.10">
    <property type="entry name" value="VC0467-like"/>
    <property type="match status" value="1"/>
</dbReference>
<dbReference type="Pfam" id="PF02622">
    <property type="entry name" value="DUF179"/>
    <property type="match status" value="1"/>
</dbReference>
<keyword evidence="4" id="KW-1185">Reference proteome</keyword>
<dbReference type="InterPro" id="IPR003774">
    <property type="entry name" value="AlgH-like"/>
</dbReference>
<evidence type="ECO:0000256" key="2">
    <source>
        <dbReference type="HAMAP-Rule" id="MF_00758"/>
    </source>
</evidence>
<dbReference type="NCBIfam" id="NF001266">
    <property type="entry name" value="PRK00228.1-1"/>
    <property type="match status" value="1"/>
</dbReference>
<comment type="caution">
    <text evidence="3">The sequence shown here is derived from an EMBL/GenBank/DDBJ whole genome shotgun (WGS) entry which is preliminary data.</text>
</comment>
<sequence length="204" mass="22573">MKGAKLPSMELNDLGGYVDLKNHFLVAMPSMKDPFFQRSVIYICEHDSEGTMGLRINETIPISLKGMLEQIELDNPSPIIFPKTLTQPVLNGGPVSDDRGFVLHSEKDAYTSSIRVTNELYVTTSKDILATLGTESQPRKYLVALGYSGWDAGQLEKELSENTWLILEADPSVIFDTPIHDRWRKAIGILGINPANLSSEVGHA</sequence>
<evidence type="ECO:0000256" key="1">
    <source>
        <dbReference type="ARBA" id="ARBA00009600"/>
    </source>
</evidence>
<proteinExistence type="inferred from homology"/>
<comment type="similarity">
    <text evidence="1 2">Belongs to the UPF0301 (AlgH) family.</text>
</comment>
<protein>
    <recommendedName>
        <fullName evidence="2">UPF0301 protein GCM10007855_27490</fullName>
    </recommendedName>
</protein>
<name>A0ABQ6APE9_9GAMM</name>